<dbReference type="Proteomes" id="UP001595887">
    <property type="component" value="Unassembled WGS sequence"/>
</dbReference>
<reference evidence="3" key="1">
    <citation type="journal article" date="2019" name="Int. J. Syst. Evol. Microbiol.">
        <title>The Global Catalogue of Microorganisms (GCM) 10K type strain sequencing project: providing services to taxonomists for standard genome sequencing and annotation.</title>
        <authorList>
            <consortium name="The Broad Institute Genomics Platform"/>
            <consortium name="The Broad Institute Genome Sequencing Center for Infectious Disease"/>
            <person name="Wu L."/>
            <person name="Ma J."/>
        </authorList>
    </citation>
    <scope>NUCLEOTIDE SEQUENCE [LARGE SCALE GENOMIC DNA]</scope>
    <source>
        <strain evidence="3">CECT 8531</strain>
    </source>
</reference>
<feature type="signal peptide" evidence="1">
    <location>
        <begin position="1"/>
        <end position="19"/>
    </location>
</feature>
<evidence type="ECO:0000313" key="2">
    <source>
        <dbReference type="EMBL" id="MFC4290997.1"/>
    </source>
</evidence>
<keyword evidence="3" id="KW-1185">Reference proteome</keyword>
<name>A0ABV8RCA0_9SPHN</name>
<proteinExistence type="predicted"/>
<sequence length="165" mass="17576">MRVWRLGLAALAFITPVFAAAQESKGMGEDRGSLIPAGEWQRNFELSREDPRIRTKGGADLLRIQVIQDKGAESVQVSWTAGRAICEDPNGEPCESVGASGTVQGRILGKDLVFAIPLSAQAEDPTIVILRGGVSGGKNKAPLSGYMMNALGDYAYKFTYSAASN</sequence>
<keyword evidence="1" id="KW-0732">Signal</keyword>
<feature type="chain" id="PRO_5045849158" evidence="1">
    <location>
        <begin position="20"/>
        <end position="165"/>
    </location>
</feature>
<accession>A0ABV8RCA0</accession>
<dbReference type="RefSeq" id="WP_381420597.1">
    <property type="nucleotide sequence ID" value="NZ_JBHSDH010000006.1"/>
</dbReference>
<comment type="caution">
    <text evidence="2">The sequence shown here is derived from an EMBL/GenBank/DDBJ whole genome shotgun (WGS) entry which is preliminary data.</text>
</comment>
<protein>
    <submittedName>
        <fullName evidence="2">Uncharacterized protein</fullName>
    </submittedName>
</protein>
<gene>
    <name evidence="2" type="ORF">ACFOWX_01025</name>
</gene>
<evidence type="ECO:0000256" key="1">
    <source>
        <dbReference type="SAM" id="SignalP"/>
    </source>
</evidence>
<evidence type="ECO:0000313" key="3">
    <source>
        <dbReference type="Proteomes" id="UP001595887"/>
    </source>
</evidence>
<dbReference type="EMBL" id="JBHSDH010000006">
    <property type="protein sequence ID" value="MFC4290997.1"/>
    <property type="molecule type" value="Genomic_DNA"/>
</dbReference>
<organism evidence="2 3">
    <name type="scientific">Sphingorhabdus arenilitoris</name>
    <dbReference type="NCBI Taxonomy" id="1490041"/>
    <lineage>
        <taxon>Bacteria</taxon>
        <taxon>Pseudomonadati</taxon>
        <taxon>Pseudomonadota</taxon>
        <taxon>Alphaproteobacteria</taxon>
        <taxon>Sphingomonadales</taxon>
        <taxon>Sphingomonadaceae</taxon>
        <taxon>Sphingorhabdus</taxon>
    </lineage>
</organism>